<protein>
    <recommendedName>
        <fullName evidence="3">Spiroplasmavirus-related protein</fullName>
    </recommendedName>
</protein>
<proteinExistence type="predicted"/>
<reference evidence="1 2" key="1">
    <citation type="journal article" date="2015" name="Genome Announc.">
        <title>Complete Genome Sequence of Spiroplasma kunkelii Strain CR2-3x, Causal Agent of Corn Stunt Disease in Zea mays L.</title>
        <authorList>
            <person name="Davis R.E."/>
            <person name="Shao J."/>
            <person name="Dally E.L."/>
            <person name="Zhao Y."/>
            <person name="Gasparich G.E."/>
            <person name="Gaynor B.J."/>
            <person name="Athey J.C."/>
            <person name="Harrison N.A."/>
            <person name="Donofrio N."/>
        </authorList>
    </citation>
    <scope>NUCLEOTIDE SEQUENCE [LARGE SCALE GENOMIC DNA]</scope>
    <source>
        <strain evidence="1 2">CR2-3x</strain>
    </source>
</reference>
<gene>
    <name evidence="1" type="ORF">SKUN_001478</name>
</gene>
<accession>A0A0K2JIU4</accession>
<organism evidence="1 2">
    <name type="scientific">Spiroplasma kunkelii CR2-3x</name>
    <dbReference type="NCBI Taxonomy" id="273035"/>
    <lineage>
        <taxon>Bacteria</taxon>
        <taxon>Bacillati</taxon>
        <taxon>Mycoplasmatota</taxon>
        <taxon>Mollicutes</taxon>
        <taxon>Entomoplasmatales</taxon>
        <taxon>Spiroplasmataceae</taxon>
        <taxon>Spiroplasma</taxon>
    </lineage>
</organism>
<keyword evidence="2" id="KW-1185">Reference proteome</keyword>
<dbReference type="Proteomes" id="UP000062963">
    <property type="component" value="Chromosome"/>
</dbReference>
<dbReference type="STRING" id="273035.SKUN_001478"/>
<sequence length="53" mass="6379">MEKIMEKINNIVKQIEQVKQICGDDFKKWPNKMEHKTLKMIYEELKEAQNGNN</sequence>
<evidence type="ECO:0008006" key="3">
    <source>
        <dbReference type="Google" id="ProtNLM"/>
    </source>
</evidence>
<dbReference type="KEGG" id="skn:SKUN_001478"/>
<evidence type="ECO:0000313" key="1">
    <source>
        <dbReference type="EMBL" id="ALA98337.1"/>
    </source>
</evidence>
<dbReference type="AlphaFoldDB" id="A0A0K2JIU4"/>
<dbReference type="EMBL" id="CP010899">
    <property type="protein sequence ID" value="ALA98337.1"/>
    <property type="molecule type" value="Genomic_DNA"/>
</dbReference>
<evidence type="ECO:0000313" key="2">
    <source>
        <dbReference type="Proteomes" id="UP000062963"/>
    </source>
</evidence>
<dbReference type="RefSeq" id="WP_158500825.1">
    <property type="nucleotide sequence ID" value="NZ_CP010899.1"/>
</dbReference>
<dbReference type="OrthoDB" id="390219at2"/>
<dbReference type="PATRIC" id="fig|273035.7.peg.1825"/>
<name>A0A0K2JIU4_SPIKU</name>